<keyword evidence="2" id="KW-1185">Reference proteome</keyword>
<evidence type="ECO:0000313" key="1">
    <source>
        <dbReference type="EMBL" id="NYG02560.1"/>
    </source>
</evidence>
<evidence type="ECO:0000313" key="2">
    <source>
        <dbReference type="Proteomes" id="UP000549695"/>
    </source>
</evidence>
<dbReference type="Proteomes" id="UP000549695">
    <property type="component" value="Unassembled WGS sequence"/>
</dbReference>
<dbReference type="EMBL" id="JACCCZ010000001">
    <property type="protein sequence ID" value="NYG02560.1"/>
    <property type="molecule type" value="Genomic_DNA"/>
</dbReference>
<dbReference type="InterPro" id="IPR054271">
    <property type="entry name" value="DUF7002"/>
</dbReference>
<sequence>MTGDERERLLTTRRPRAVRLHHPEHGTAWLRDQRPLNPAALGRMLDPGSGFGVADYLRRINGCAFLWADPARLRRLHALPRYADTEHVVLTVDTASLLAAHGDRALVTRINSGAALFARGRRGPDTFLPVDRVPSSWRPVEVAVPGGVRDLLAHLVDTPAVPERSG</sequence>
<name>A0A852W2E8_PSEA5</name>
<accession>A0A852W2E8</accession>
<comment type="caution">
    <text evidence="1">The sequence shown here is derived from an EMBL/GenBank/DDBJ whole genome shotgun (WGS) entry which is preliminary data.</text>
</comment>
<reference evidence="1 2" key="1">
    <citation type="submission" date="2020-07" db="EMBL/GenBank/DDBJ databases">
        <title>Sequencing the genomes of 1000 actinobacteria strains.</title>
        <authorList>
            <person name="Klenk H.-P."/>
        </authorList>
    </citation>
    <scope>NUCLEOTIDE SEQUENCE [LARGE SCALE GENOMIC DNA]</scope>
    <source>
        <strain evidence="1 2">DSM 44749</strain>
    </source>
</reference>
<protein>
    <submittedName>
        <fullName evidence="1">Uncharacterized protein</fullName>
    </submittedName>
</protein>
<proteinExistence type="predicted"/>
<dbReference type="Pfam" id="PF22531">
    <property type="entry name" value="DUF7002"/>
    <property type="match status" value="1"/>
</dbReference>
<dbReference type="AlphaFoldDB" id="A0A852W2E8"/>
<organism evidence="1 2">
    <name type="scientific">Pseudonocardia alni</name>
    <name type="common">Amycolata alni</name>
    <dbReference type="NCBI Taxonomy" id="33907"/>
    <lineage>
        <taxon>Bacteria</taxon>
        <taxon>Bacillati</taxon>
        <taxon>Actinomycetota</taxon>
        <taxon>Actinomycetes</taxon>
        <taxon>Pseudonocardiales</taxon>
        <taxon>Pseudonocardiaceae</taxon>
        <taxon>Pseudonocardia</taxon>
    </lineage>
</organism>
<gene>
    <name evidence="1" type="ORF">HDA37_002845</name>
</gene>